<evidence type="ECO:0000313" key="1">
    <source>
        <dbReference type="EMBL" id="KAH0937449.1"/>
    </source>
</evidence>
<reference evidence="1 2" key="1">
    <citation type="submission" date="2021-05" db="EMBL/GenBank/DDBJ databases">
        <title>Genome Assembly of Synthetic Allotetraploid Brassica napus Reveals Homoeologous Exchanges between Subgenomes.</title>
        <authorList>
            <person name="Davis J.T."/>
        </authorList>
    </citation>
    <scope>NUCLEOTIDE SEQUENCE [LARGE SCALE GENOMIC DNA]</scope>
    <source>
        <strain evidence="2">cv. Da-Ae</strain>
        <tissue evidence="1">Seedling</tissue>
    </source>
</reference>
<accession>A0ABQ8E761</accession>
<protein>
    <submittedName>
        <fullName evidence="1">Uncharacterized protein</fullName>
    </submittedName>
</protein>
<gene>
    <name evidence="1" type="ORF">HID58_004910</name>
</gene>
<sequence>MGAQEQEHESSLDKGDKTAARELKECLLEIQRQIDPSTRHVQDSSTDQYVCQVLYSTIKNAMLIHLGPNQVSK</sequence>
<evidence type="ECO:0000313" key="2">
    <source>
        <dbReference type="Proteomes" id="UP000824890"/>
    </source>
</evidence>
<keyword evidence="2" id="KW-1185">Reference proteome</keyword>
<proteinExistence type="predicted"/>
<comment type="caution">
    <text evidence="1">The sequence shown here is derived from an EMBL/GenBank/DDBJ whole genome shotgun (WGS) entry which is preliminary data.</text>
</comment>
<organism evidence="1 2">
    <name type="scientific">Brassica napus</name>
    <name type="common">Rape</name>
    <dbReference type="NCBI Taxonomy" id="3708"/>
    <lineage>
        <taxon>Eukaryota</taxon>
        <taxon>Viridiplantae</taxon>
        <taxon>Streptophyta</taxon>
        <taxon>Embryophyta</taxon>
        <taxon>Tracheophyta</taxon>
        <taxon>Spermatophyta</taxon>
        <taxon>Magnoliopsida</taxon>
        <taxon>eudicotyledons</taxon>
        <taxon>Gunneridae</taxon>
        <taxon>Pentapetalae</taxon>
        <taxon>rosids</taxon>
        <taxon>malvids</taxon>
        <taxon>Brassicales</taxon>
        <taxon>Brassicaceae</taxon>
        <taxon>Brassiceae</taxon>
        <taxon>Brassica</taxon>
    </lineage>
</organism>
<dbReference type="EMBL" id="JAGKQM010000002">
    <property type="protein sequence ID" value="KAH0937449.1"/>
    <property type="molecule type" value="Genomic_DNA"/>
</dbReference>
<dbReference type="Proteomes" id="UP000824890">
    <property type="component" value="Unassembled WGS sequence"/>
</dbReference>
<name>A0ABQ8E761_BRANA</name>